<dbReference type="Proteomes" id="UP000029462">
    <property type="component" value="Unassembled WGS sequence"/>
</dbReference>
<sequence length="84" mass="8501">MMKKLATMLGVCTLLVCGAASAANGQVVANAKSACQDNPTQCSQAKSDAKATAQKQAQAAKDACANNQTACDNAKANVKNAAKR</sequence>
<reference evidence="2 3" key="1">
    <citation type="submission" date="2014-09" db="EMBL/GenBank/DDBJ databases">
        <title>Whole genome shotgun sequence of Escherichia vulneris NBRC 102420.</title>
        <authorList>
            <person name="Yoshida Y."/>
            <person name="Hosoyama A."/>
            <person name="Tsuchikane K."/>
            <person name="Ohji S."/>
            <person name="Ichikawa N."/>
            <person name="Kimura A."/>
            <person name="Yamazoe A."/>
            <person name="Ezaki T."/>
            <person name="Fujita N."/>
        </authorList>
    </citation>
    <scope>NUCLEOTIDE SEQUENCE [LARGE SCALE GENOMIC DNA]</scope>
    <source>
        <strain evidence="2 3">NBRC 102420</strain>
    </source>
</reference>
<feature type="signal peptide" evidence="1">
    <location>
        <begin position="1"/>
        <end position="22"/>
    </location>
</feature>
<organism evidence="2 3">
    <name type="scientific">Pseudescherichia vulneris NBRC 102420</name>
    <dbReference type="NCBI Taxonomy" id="1115515"/>
    <lineage>
        <taxon>Bacteria</taxon>
        <taxon>Pseudomonadati</taxon>
        <taxon>Pseudomonadota</taxon>
        <taxon>Gammaproteobacteria</taxon>
        <taxon>Enterobacterales</taxon>
        <taxon>Enterobacteriaceae</taxon>
        <taxon>Pseudescherichia</taxon>
    </lineage>
</organism>
<accession>A0A090VV82</accession>
<evidence type="ECO:0000313" key="3">
    <source>
        <dbReference type="Proteomes" id="UP000029462"/>
    </source>
</evidence>
<protein>
    <recommendedName>
        <fullName evidence="4">Late histone H1</fullName>
    </recommendedName>
</protein>
<feature type="chain" id="PRO_5001865568" description="Late histone H1" evidence="1">
    <location>
        <begin position="23"/>
        <end position="84"/>
    </location>
</feature>
<keyword evidence="3" id="KW-1185">Reference proteome</keyword>
<evidence type="ECO:0000256" key="1">
    <source>
        <dbReference type="SAM" id="SignalP"/>
    </source>
</evidence>
<dbReference type="STRING" id="1115515.EV102420_14_01410"/>
<dbReference type="AlphaFoldDB" id="A0A090VV82"/>
<name>A0A090VV82_PSEVU</name>
<proteinExistence type="predicted"/>
<evidence type="ECO:0000313" key="2">
    <source>
        <dbReference type="EMBL" id="GAL59082.1"/>
    </source>
</evidence>
<dbReference type="eggNOG" id="ENOG5034A9B">
    <property type="taxonomic scope" value="Bacteria"/>
</dbReference>
<dbReference type="EMBL" id="BBMZ01000014">
    <property type="protein sequence ID" value="GAL59082.1"/>
    <property type="molecule type" value="Genomic_DNA"/>
</dbReference>
<keyword evidence="1" id="KW-0732">Signal</keyword>
<gene>
    <name evidence="2" type="ORF">EV102420_14_01410</name>
</gene>
<evidence type="ECO:0008006" key="4">
    <source>
        <dbReference type="Google" id="ProtNLM"/>
    </source>
</evidence>
<comment type="caution">
    <text evidence="2">The sequence shown here is derived from an EMBL/GenBank/DDBJ whole genome shotgun (WGS) entry which is preliminary data.</text>
</comment>